<keyword evidence="1" id="KW-0378">Hydrolase</keyword>
<dbReference type="GO" id="GO:0016787">
    <property type="term" value="F:hydrolase activity"/>
    <property type="evidence" value="ECO:0007669"/>
    <property type="project" value="UniProtKB-KW"/>
</dbReference>
<dbReference type="Gene3D" id="3.40.50.1820">
    <property type="entry name" value="alpha/beta hydrolase"/>
    <property type="match status" value="1"/>
</dbReference>
<dbReference type="EMBL" id="CP002299">
    <property type="protein sequence ID" value="ADP84548.1"/>
    <property type="molecule type" value="Genomic_DNA"/>
</dbReference>
<feature type="domain" description="Alpha/beta hydrolase fold-3" evidence="2">
    <location>
        <begin position="78"/>
        <end position="285"/>
    </location>
</feature>
<dbReference type="Proteomes" id="UP000002484">
    <property type="component" value="Chromosome"/>
</dbReference>
<proteinExistence type="predicted"/>
<dbReference type="InterPro" id="IPR029058">
    <property type="entry name" value="AB_hydrolase_fold"/>
</dbReference>
<gene>
    <name evidence="3" type="ordered locus">FraEuI1c_6574</name>
</gene>
<evidence type="ECO:0000313" key="3">
    <source>
        <dbReference type="EMBL" id="ADP84548.1"/>
    </source>
</evidence>
<evidence type="ECO:0000256" key="1">
    <source>
        <dbReference type="ARBA" id="ARBA00022801"/>
    </source>
</evidence>
<name>E3J9P5_PSEI1</name>
<dbReference type="SUPFAM" id="SSF53474">
    <property type="entry name" value="alpha/beta-Hydrolases"/>
    <property type="match status" value="1"/>
</dbReference>
<evidence type="ECO:0000259" key="2">
    <source>
        <dbReference type="Pfam" id="PF07859"/>
    </source>
</evidence>
<organism evidence="3 4">
    <name type="scientific">Pseudofrankia inefficax (strain DSM 45817 / CECT 9037 / DDB 130130 / EuI1c)</name>
    <name type="common">Frankia inefficax</name>
    <dbReference type="NCBI Taxonomy" id="298654"/>
    <lineage>
        <taxon>Bacteria</taxon>
        <taxon>Bacillati</taxon>
        <taxon>Actinomycetota</taxon>
        <taxon>Actinomycetes</taxon>
        <taxon>Frankiales</taxon>
        <taxon>Frankiaceae</taxon>
        <taxon>Pseudofrankia</taxon>
    </lineage>
</organism>
<dbReference type="InParanoid" id="E3J9P5"/>
<protein>
    <submittedName>
        <fullName evidence="3">Lipase/esterase</fullName>
    </submittedName>
</protein>
<dbReference type="KEGG" id="fri:FraEuI1c_6574"/>
<dbReference type="HOGENOM" id="CLU_012494_6_1_11"/>
<dbReference type="AlphaFoldDB" id="E3J9P5"/>
<dbReference type="Pfam" id="PF07859">
    <property type="entry name" value="Abhydrolase_3"/>
    <property type="match status" value="1"/>
</dbReference>
<accession>E3J9P5</accession>
<dbReference type="PANTHER" id="PTHR48081">
    <property type="entry name" value="AB HYDROLASE SUPERFAMILY PROTEIN C4A8.06C"/>
    <property type="match status" value="1"/>
</dbReference>
<dbReference type="InterPro" id="IPR050300">
    <property type="entry name" value="GDXG_lipolytic_enzyme"/>
</dbReference>
<sequence>MDYRFDPELADIIRVLPASDYTDLPTVRSEINEFLSAIQPDTEGVHTTDLRVPGPPGEPDCAVRIYRPAEVNETTAAIVNIHGGGFMVGNVDIDDENCRHLVRALGVVVVSVDYRLAPEDPFPAALEDCYAALEWTAKNVGQLGVDPARIAVYGRSAGGGLAAGLALLTRDRGGPALCFQFLAIPELDDRLTTPSMRKFVDTPVWNRPNAVISWNAYLGDGVPGTENVSPYAAPARATDLNGLPPAYISAMEFDPLRDEGVAYAQALLAAGVPTELHLFPGTFHGSTLMGQARVSQREKDEALAVLGAVLGRPGEDRI</sequence>
<dbReference type="FunCoup" id="E3J9P5">
    <property type="interactions" value="6"/>
</dbReference>
<evidence type="ECO:0000313" key="4">
    <source>
        <dbReference type="Proteomes" id="UP000002484"/>
    </source>
</evidence>
<dbReference type="STRING" id="298654.FraEuI1c_6574"/>
<dbReference type="PANTHER" id="PTHR48081:SF8">
    <property type="entry name" value="ALPHA_BETA HYDROLASE FOLD-3 DOMAIN-CONTAINING PROTEIN-RELATED"/>
    <property type="match status" value="1"/>
</dbReference>
<dbReference type="OrthoDB" id="3206739at2"/>
<dbReference type="RefSeq" id="WP_013427659.1">
    <property type="nucleotide sequence ID" value="NC_014666.1"/>
</dbReference>
<dbReference type="InterPro" id="IPR013094">
    <property type="entry name" value="AB_hydrolase_3"/>
</dbReference>
<reference evidence="3 4" key="1">
    <citation type="submission" date="2010-10" db="EMBL/GenBank/DDBJ databases">
        <title>Complete sequence of Frankia sp. EuI1c.</title>
        <authorList>
            <consortium name="US DOE Joint Genome Institute"/>
            <person name="Lucas S."/>
            <person name="Copeland A."/>
            <person name="Lapidus A."/>
            <person name="Cheng J.-F."/>
            <person name="Bruce D."/>
            <person name="Goodwin L."/>
            <person name="Pitluck S."/>
            <person name="Chertkov O."/>
            <person name="Detter J.C."/>
            <person name="Han C."/>
            <person name="Tapia R."/>
            <person name="Land M."/>
            <person name="Hauser L."/>
            <person name="Jeffries C."/>
            <person name="Kyrpides N."/>
            <person name="Ivanova N."/>
            <person name="Mikhailova N."/>
            <person name="Beauchemin N."/>
            <person name="Sen A."/>
            <person name="Sur S.A."/>
            <person name="Gtari M."/>
            <person name="Wall L."/>
            <person name="Tisa L."/>
            <person name="Woyke T."/>
        </authorList>
    </citation>
    <scope>NUCLEOTIDE SEQUENCE [LARGE SCALE GENOMIC DNA]</scope>
    <source>
        <strain evidence="4">DSM 45817 / CECT 9037 / EuI1c</strain>
    </source>
</reference>
<keyword evidence="4" id="KW-1185">Reference proteome</keyword>
<dbReference type="eggNOG" id="COG0657">
    <property type="taxonomic scope" value="Bacteria"/>
</dbReference>